<keyword evidence="1" id="KW-0472">Membrane</keyword>
<evidence type="ECO:0000313" key="2">
    <source>
        <dbReference type="EMBL" id="MBE9079961.1"/>
    </source>
</evidence>
<feature type="transmembrane region" description="Helical" evidence="1">
    <location>
        <begin position="84"/>
        <end position="102"/>
    </location>
</feature>
<evidence type="ECO:0000256" key="1">
    <source>
        <dbReference type="SAM" id="Phobius"/>
    </source>
</evidence>
<reference evidence="2" key="1">
    <citation type="submission" date="2020-10" db="EMBL/GenBank/DDBJ databases">
        <authorList>
            <person name="Castelo-Branco R."/>
            <person name="Eusebio N."/>
            <person name="Adriana R."/>
            <person name="Vieira A."/>
            <person name="Brugerolle De Fraissinette N."/>
            <person name="Rezende De Castro R."/>
            <person name="Schneider M.P."/>
            <person name="Vasconcelos V."/>
            <person name="Leao P.N."/>
        </authorList>
    </citation>
    <scope>NUCLEOTIDE SEQUENCE</scope>
    <source>
        <strain evidence="2">LEGE 07310</strain>
    </source>
</reference>
<organism evidence="2 3">
    <name type="scientific">Vasconcelosia minhoensis LEGE 07310</name>
    <dbReference type="NCBI Taxonomy" id="915328"/>
    <lineage>
        <taxon>Bacteria</taxon>
        <taxon>Bacillati</taxon>
        <taxon>Cyanobacteriota</taxon>
        <taxon>Cyanophyceae</taxon>
        <taxon>Nodosilineales</taxon>
        <taxon>Cymatolegaceae</taxon>
        <taxon>Vasconcelosia</taxon>
        <taxon>Vasconcelosia minhoensis</taxon>
    </lineage>
</organism>
<feature type="transmembrane region" description="Helical" evidence="1">
    <location>
        <begin position="59"/>
        <end position="77"/>
    </location>
</feature>
<protein>
    <submittedName>
        <fullName evidence="2">DUF4383 domain-containing protein</fullName>
    </submittedName>
</protein>
<dbReference type="Proteomes" id="UP000636505">
    <property type="component" value="Unassembled WGS sequence"/>
</dbReference>
<proteinExistence type="predicted"/>
<feature type="transmembrane region" description="Helical" evidence="1">
    <location>
        <begin position="7"/>
        <end position="27"/>
    </location>
</feature>
<sequence>MAVRSFALTVGIVYTIVGILGFIPSLVEPATSAPHLLAEVDQGGLAGYGYLFGLFPINTYHNTVHLIVGASGVVAYLTEGSSRIFAGTLAVFYGLLGVMGLIPNLNTTLGLIPLYGNDVWLHLGTAAISAYFGFAKGWRSVPPQANEEYGAPSN</sequence>
<keyword evidence="3" id="KW-1185">Reference proteome</keyword>
<dbReference type="AlphaFoldDB" id="A0A8J7AIZ8"/>
<dbReference type="Pfam" id="PF14325">
    <property type="entry name" value="DUF4383"/>
    <property type="match status" value="1"/>
</dbReference>
<keyword evidence="1" id="KW-1133">Transmembrane helix</keyword>
<feature type="transmembrane region" description="Helical" evidence="1">
    <location>
        <begin position="114"/>
        <end position="134"/>
    </location>
</feature>
<evidence type="ECO:0000313" key="3">
    <source>
        <dbReference type="Proteomes" id="UP000636505"/>
    </source>
</evidence>
<dbReference type="RefSeq" id="WP_193911442.1">
    <property type="nucleotide sequence ID" value="NZ_JADEXG010000075.1"/>
</dbReference>
<accession>A0A8J7AIZ8</accession>
<keyword evidence="1" id="KW-0812">Transmembrane</keyword>
<name>A0A8J7AIZ8_9CYAN</name>
<gene>
    <name evidence="2" type="ORF">IQ241_22170</name>
</gene>
<dbReference type="EMBL" id="JADEXG010000075">
    <property type="protein sequence ID" value="MBE9079961.1"/>
    <property type="molecule type" value="Genomic_DNA"/>
</dbReference>
<comment type="caution">
    <text evidence="2">The sequence shown here is derived from an EMBL/GenBank/DDBJ whole genome shotgun (WGS) entry which is preliminary data.</text>
</comment>